<dbReference type="AlphaFoldDB" id="A0A0K0XYG5"/>
<dbReference type="RefSeq" id="WP_049726226.1">
    <property type="nucleotide sequence ID" value="NZ_CP012154.1"/>
</dbReference>
<protein>
    <submittedName>
        <fullName evidence="1">Uncharacterized protein</fullName>
    </submittedName>
</protein>
<dbReference type="InterPro" id="IPR005358">
    <property type="entry name" value="Puta_zinc/iron-chelating_dom"/>
</dbReference>
<organism evidence="1 2">
    <name type="scientific">Wenzhouxiangella marina</name>
    <dbReference type="NCBI Taxonomy" id="1579979"/>
    <lineage>
        <taxon>Bacteria</taxon>
        <taxon>Pseudomonadati</taxon>
        <taxon>Pseudomonadota</taxon>
        <taxon>Gammaproteobacteria</taxon>
        <taxon>Chromatiales</taxon>
        <taxon>Wenzhouxiangellaceae</taxon>
        <taxon>Wenzhouxiangella</taxon>
    </lineage>
</organism>
<proteinExistence type="predicted"/>
<dbReference type="Proteomes" id="UP000066624">
    <property type="component" value="Chromosome"/>
</dbReference>
<evidence type="ECO:0000313" key="2">
    <source>
        <dbReference type="Proteomes" id="UP000066624"/>
    </source>
</evidence>
<keyword evidence="2" id="KW-1185">Reference proteome</keyword>
<dbReference type="KEGG" id="wma:WM2015_2319"/>
<evidence type="ECO:0000313" key="1">
    <source>
        <dbReference type="EMBL" id="AKS42682.1"/>
    </source>
</evidence>
<accession>A0A0K0XYG5</accession>
<name>A0A0K0XYG5_9GAMM</name>
<sequence>MSRLPETYPAIRLRVADTSLDECGRALRQGPERSLRQVQRLIEQELKRLPADERGPLACRAGCDFCCHLRVMATAVEVFALLDYQSRQLDAEAFDAFAERIRAADRALRELPMDRVLTTNLPCPALIDGQCSGYPARPLNCRSYHSISREDCQASFEHPEDLELGHPQLRGIASVHEGAQGGFLRAFEQAGQDARQYELVTALAEALDDPECRQRLARGEPVFQRPSILADSD</sequence>
<dbReference type="EMBL" id="CP012154">
    <property type="protein sequence ID" value="AKS42682.1"/>
    <property type="molecule type" value="Genomic_DNA"/>
</dbReference>
<dbReference type="STRING" id="1579979.WM2015_2319"/>
<dbReference type="Pfam" id="PF03692">
    <property type="entry name" value="CxxCxxCC"/>
    <property type="match status" value="1"/>
</dbReference>
<gene>
    <name evidence="1" type="ORF">WM2015_2319</name>
</gene>
<reference evidence="1 2" key="1">
    <citation type="submission" date="2015-07" db="EMBL/GenBank/DDBJ databases">
        <authorList>
            <person name="Noorani M."/>
        </authorList>
    </citation>
    <scope>NUCLEOTIDE SEQUENCE [LARGE SCALE GENOMIC DNA]</scope>
    <source>
        <strain evidence="1 2">KCTC 42284</strain>
    </source>
</reference>